<reference evidence="5 6" key="1">
    <citation type="submission" date="2020-06" db="EMBL/GenBank/DDBJ databases">
        <title>Genome mining for natural products.</title>
        <authorList>
            <person name="Zhang B."/>
            <person name="Shi J."/>
            <person name="Ge H."/>
        </authorList>
    </citation>
    <scope>NUCLEOTIDE SEQUENCE [LARGE SCALE GENOMIC DNA]</scope>
    <source>
        <strain evidence="5 6">NA02069</strain>
    </source>
</reference>
<keyword evidence="3" id="KW-0012">Acyltransferase</keyword>
<dbReference type="PANTHER" id="PTHR43775">
    <property type="entry name" value="FATTY ACID SYNTHASE"/>
    <property type="match status" value="1"/>
</dbReference>
<evidence type="ECO:0000256" key="3">
    <source>
        <dbReference type="ARBA" id="ARBA00023315"/>
    </source>
</evidence>
<gene>
    <name evidence="5" type="ORF">HUT05_06995</name>
</gene>
<dbReference type="PANTHER" id="PTHR43775:SF51">
    <property type="entry name" value="INACTIVE PHENOLPHTHIOCEROL SYNTHESIS POLYKETIDE SYNTHASE TYPE I PKS1-RELATED"/>
    <property type="match status" value="1"/>
</dbReference>
<dbReference type="SUPFAM" id="SSF52151">
    <property type="entry name" value="FabD/lysophospholipase-like"/>
    <property type="match status" value="1"/>
</dbReference>
<feature type="domain" description="Malonyl-CoA:ACP transacylase (MAT)" evidence="4">
    <location>
        <begin position="202"/>
        <end position="503"/>
    </location>
</feature>
<sequence length="506" mass="53507">MGMTTVTVFCGSSPGNRPDHMRIAAELGSALAEAGLRLVYGGARIGLMGAVADSALASGGTVTGVIPSLMLPYEITHTGLTDLEVVEDMHQRKARMGESADAFVALPGGLGTAEELLEVLSWAQLRIHRKPCLLLDPFGFYRPLVSFLEHARDEGFLRPGDLERIIVCRSAEEVVARLTSGVSAVAGEPAPVALPQGRTAFLFSATGSQQPGMGRGLYEAFPVFTGVLDEVCALLDPYLDVPLREVMFAPAGTPKGALLDRAVFARPAIFALQVAQYRLLESQGLVPDVLFGYSAGQMAAAHVAGVFSLPDACRAVGTMSQLLGTLPLGGRMAAVEASPEELRLGPAAVIAAVNGPRSVVVSGDQEAVAEVCAEWAARGRRTHVLRADIAPHSTHLDPLLDDYRRVLSTMDLRAPRIPLVSDTTGKPTGAEAAGPDHWVRALRDPVRFMDAVDGMRRDGVACYIELGPGEVLAGLVQDCLSHGDDRPVVLSVSRYWPAPRRGAAGA</sequence>
<accession>A0A7H8T0Y0</accession>
<dbReference type="InterPro" id="IPR016035">
    <property type="entry name" value="Acyl_Trfase/lysoPLipase"/>
</dbReference>
<evidence type="ECO:0000256" key="1">
    <source>
        <dbReference type="ARBA" id="ARBA00022679"/>
    </source>
</evidence>
<dbReference type="Pfam" id="PF03641">
    <property type="entry name" value="Lysine_decarbox"/>
    <property type="match status" value="1"/>
</dbReference>
<evidence type="ECO:0000313" key="5">
    <source>
        <dbReference type="EMBL" id="QKZ17133.1"/>
    </source>
</evidence>
<dbReference type="InterPro" id="IPR031100">
    <property type="entry name" value="LOG_fam"/>
</dbReference>
<evidence type="ECO:0000259" key="4">
    <source>
        <dbReference type="SMART" id="SM00827"/>
    </source>
</evidence>
<keyword evidence="1" id="KW-0808">Transferase</keyword>
<dbReference type="GO" id="GO:0016787">
    <property type="term" value="F:hydrolase activity"/>
    <property type="evidence" value="ECO:0007669"/>
    <property type="project" value="InterPro"/>
</dbReference>
<dbReference type="AlphaFoldDB" id="A0A7H8T0Y0"/>
<dbReference type="InterPro" id="IPR016036">
    <property type="entry name" value="Malonyl_transacylase_ACP-bd"/>
</dbReference>
<dbReference type="InterPro" id="IPR001227">
    <property type="entry name" value="Ac_transferase_dom_sf"/>
</dbReference>
<dbReference type="Pfam" id="PF00698">
    <property type="entry name" value="Acyl_transf_1"/>
    <property type="match status" value="1"/>
</dbReference>
<protein>
    <submittedName>
        <fullName evidence="5">TIGR00730 family Rossman fold protein</fullName>
    </submittedName>
</protein>
<keyword evidence="2" id="KW-0511">Multifunctional enzyme</keyword>
<dbReference type="Gene3D" id="3.40.50.450">
    <property type="match status" value="1"/>
</dbReference>
<dbReference type="NCBIfam" id="TIGR00730">
    <property type="entry name" value="Rossman fold protein, TIGR00730 family"/>
    <property type="match status" value="1"/>
</dbReference>
<organism evidence="5 6">
    <name type="scientific">Streptomyces chartreusis</name>
    <dbReference type="NCBI Taxonomy" id="1969"/>
    <lineage>
        <taxon>Bacteria</taxon>
        <taxon>Bacillati</taxon>
        <taxon>Actinomycetota</taxon>
        <taxon>Actinomycetes</taxon>
        <taxon>Kitasatosporales</taxon>
        <taxon>Streptomycetaceae</taxon>
        <taxon>Streptomyces</taxon>
    </lineage>
</organism>
<dbReference type="GO" id="GO:0004312">
    <property type="term" value="F:fatty acid synthase activity"/>
    <property type="evidence" value="ECO:0007669"/>
    <property type="project" value="TreeGrafter"/>
</dbReference>
<dbReference type="GO" id="GO:0006633">
    <property type="term" value="P:fatty acid biosynthetic process"/>
    <property type="evidence" value="ECO:0007669"/>
    <property type="project" value="TreeGrafter"/>
</dbReference>
<dbReference type="Proteomes" id="UP000509418">
    <property type="component" value="Chromosome"/>
</dbReference>
<dbReference type="SMART" id="SM00827">
    <property type="entry name" value="PKS_AT"/>
    <property type="match status" value="1"/>
</dbReference>
<evidence type="ECO:0000313" key="6">
    <source>
        <dbReference type="Proteomes" id="UP000509418"/>
    </source>
</evidence>
<dbReference type="InterPro" id="IPR005269">
    <property type="entry name" value="LOG"/>
</dbReference>
<dbReference type="InterPro" id="IPR050091">
    <property type="entry name" value="PKS_NRPS_Biosynth_Enz"/>
</dbReference>
<proteinExistence type="predicted"/>
<dbReference type="SUPFAM" id="SSF55048">
    <property type="entry name" value="Probable ACP-binding domain of malonyl-CoA ACP transacylase"/>
    <property type="match status" value="1"/>
</dbReference>
<dbReference type="Gene3D" id="3.40.366.10">
    <property type="entry name" value="Malonyl-Coenzyme A Acyl Carrier Protein, domain 2"/>
    <property type="match status" value="1"/>
</dbReference>
<dbReference type="EMBL" id="CP056041">
    <property type="protein sequence ID" value="QKZ17133.1"/>
    <property type="molecule type" value="Genomic_DNA"/>
</dbReference>
<dbReference type="GO" id="GO:0009691">
    <property type="term" value="P:cytokinin biosynthetic process"/>
    <property type="evidence" value="ECO:0007669"/>
    <property type="project" value="InterPro"/>
</dbReference>
<evidence type="ECO:0000256" key="2">
    <source>
        <dbReference type="ARBA" id="ARBA00023268"/>
    </source>
</evidence>
<name>A0A7H8T0Y0_STRCX</name>
<dbReference type="InterPro" id="IPR014043">
    <property type="entry name" value="Acyl_transferase_dom"/>
</dbReference>
<keyword evidence="6" id="KW-1185">Reference proteome</keyword>
<dbReference type="SUPFAM" id="SSF102405">
    <property type="entry name" value="MCP/YpsA-like"/>
    <property type="match status" value="1"/>
</dbReference>